<evidence type="ECO:0000313" key="6">
    <source>
        <dbReference type="Proteomes" id="UP000641137"/>
    </source>
</evidence>
<dbReference type="InterPro" id="IPR000485">
    <property type="entry name" value="AsnC-type_HTH_dom"/>
</dbReference>
<dbReference type="Gene3D" id="1.10.10.10">
    <property type="entry name" value="Winged helix-like DNA-binding domain superfamily/Winged helix DNA-binding domain"/>
    <property type="match status" value="1"/>
</dbReference>
<dbReference type="Gene3D" id="3.30.70.920">
    <property type="match status" value="1"/>
</dbReference>
<proteinExistence type="predicted"/>
<dbReference type="SMART" id="SM00344">
    <property type="entry name" value="HTH_ASNC"/>
    <property type="match status" value="1"/>
</dbReference>
<organism evidence="5 6">
    <name type="scientific">Limoniibacter endophyticus</name>
    <dbReference type="NCBI Taxonomy" id="1565040"/>
    <lineage>
        <taxon>Bacteria</taxon>
        <taxon>Pseudomonadati</taxon>
        <taxon>Pseudomonadota</taxon>
        <taxon>Alphaproteobacteria</taxon>
        <taxon>Hyphomicrobiales</taxon>
        <taxon>Bartonellaceae</taxon>
        <taxon>Limoniibacter</taxon>
    </lineage>
</organism>
<dbReference type="EMBL" id="BMZO01000009">
    <property type="protein sequence ID" value="GHC76897.1"/>
    <property type="molecule type" value="Genomic_DNA"/>
</dbReference>
<dbReference type="GO" id="GO:0043200">
    <property type="term" value="P:response to amino acid"/>
    <property type="evidence" value="ECO:0007669"/>
    <property type="project" value="TreeGrafter"/>
</dbReference>
<dbReference type="RefSeq" id="WP_189491385.1">
    <property type="nucleotide sequence ID" value="NZ_BMZO01000009.1"/>
</dbReference>
<sequence length="143" mass="15464">MTLTEKDRELLSLLSENARIPVASLARALGLSRTTVQARLERLEQTGVIEGYGLKLSSAYRNGLISAHLLITIAPKSIARVCAELAVIREVQTLHSVSGEFDLIAILSAASISDLDALIDRVGQLDGVERTQTAVILSTRIDR</sequence>
<dbReference type="GO" id="GO:0043565">
    <property type="term" value="F:sequence-specific DNA binding"/>
    <property type="evidence" value="ECO:0007669"/>
    <property type="project" value="InterPro"/>
</dbReference>
<dbReference type="SUPFAM" id="SSF54909">
    <property type="entry name" value="Dimeric alpha+beta barrel"/>
    <property type="match status" value="1"/>
</dbReference>
<feature type="domain" description="HTH asnC-type" evidence="4">
    <location>
        <begin position="3"/>
        <end position="65"/>
    </location>
</feature>
<dbReference type="Proteomes" id="UP000641137">
    <property type="component" value="Unassembled WGS sequence"/>
</dbReference>
<comment type="caution">
    <text evidence="5">The sequence shown here is derived from an EMBL/GenBank/DDBJ whole genome shotgun (WGS) entry which is preliminary data.</text>
</comment>
<keyword evidence="3" id="KW-0804">Transcription</keyword>
<gene>
    <name evidence="5" type="ORF">GCM10010136_28030</name>
</gene>
<reference evidence="5" key="1">
    <citation type="journal article" date="2014" name="Int. J. Syst. Evol. Microbiol.">
        <title>Complete genome sequence of Corynebacterium casei LMG S-19264T (=DSM 44701T), isolated from a smear-ripened cheese.</title>
        <authorList>
            <consortium name="US DOE Joint Genome Institute (JGI-PGF)"/>
            <person name="Walter F."/>
            <person name="Albersmeier A."/>
            <person name="Kalinowski J."/>
            <person name="Ruckert C."/>
        </authorList>
    </citation>
    <scope>NUCLEOTIDE SEQUENCE</scope>
    <source>
        <strain evidence="5">KCTC 42097</strain>
    </source>
</reference>
<dbReference type="PANTHER" id="PTHR30154">
    <property type="entry name" value="LEUCINE-RESPONSIVE REGULATORY PROTEIN"/>
    <property type="match status" value="1"/>
</dbReference>
<name>A0A8J3DU55_9HYPH</name>
<protein>
    <submittedName>
        <fullName evidence="5">Transcriptional regulator</fullName>
    </submittedName>
</protein>
<dbReference type="PROSITE" id="PS50956">
    <property type="entry name" value="HTH_ASNC_2"/>
    <property type="match status" value="1"/>
</dbReference>
<evidence type="ECO:0000256" key="3">
    <source>
        <dbReference type="ARBA" id="ARBA00023163"/>
    </source>
</evidence>
<accession>A0A8J3DU55</accession>
<reference evidence="5" key="2">
    <citation type="submission" date="2020-09" db="EMBL/GenBank/DDBJ databases">
        <authorList>
            <person name="Sun Q."/>
            <person name="Kim S."/>
        </authorList>
    </citation>
    <scope>NUCLEOTIDE SEQUENCE</scope>
    <source>
        <strain evidence="5">KCTC 42097</strain>
    </source>
</reference>
<dbReference type="InterPro" id="IPR019888">
    <property type="entry name" value="Tscrpt_reg_AsnC-like"/>
</dbReference>
<keyword evidence="1" id="KW-0805">Transcription regulation</keyword>
<dbReference type="SUPFAM" id="SSF46785">
    <property type="entry name" value="Winged helix' DNA-binding domain"/>
    <property type="match status" value="1"/>
</dbReference>
<dbReference type="InterPro" id="IPR011008">
    <property type="entry name" value="Dimeric_a/b-barrel"/>
</dbReference>
<dbReference type="Pfam" id="PF01037">
    <property type="entry name" value="AsnC_trans_reg"/>
    <property type="match status" value="1"/>
</dbReference>
<keyword evidence="6" id="KW-1185">Reference proteome</keyword>
<dbReference type="Pfam" id="PF13412">
    <property type="entry name" value="HTH_24"/>
    <property type="match status" value="1"/>
</dbReference>
<dbReference type="GO" id="GO:0005829">
    <property type="term" value="C:cytosol"/>
    <property type="evidence" value="ECO:0007669"/>
    <property type="project" value="TreeGrafter"/>
</dbReference>
<evidence type="ECO:0000256" key="1">
    <source>
        <dbReference type="ARBA" id="ARBA00023015"/>
    </source>
</evidence>
<evidence type="ECO:0000256" key="2">
    <source>
        <dbReference type="ARBA" id="ARBA00023125"/>
    </source>
</evidence>
<dbReference type="InterPro" id="IPR019887">
    <property type="entry name" value="Tscrpt_reg_AsnC/Lrp_C"/>
</dbReference>
<dbReference type="InterPro" id="IPR036390">
    <property type="entry name" value="WH_DNA-bd_sf"/>
</dbReference>
<dbReference type="InterPro" id="IPR036388">
    <property type="entry name" value="WH-like_DNA-bd_sf"/>
</dbReference>
<evidence type="ECO:0000313" key="5">
    <source>
        <dbReference type="EMBL" id="GHC76897.1"/>
    </source>
</evidence>
<dbReference type="PRINTS" id="PR00033">
    <property type="entry name" value="HTHASNC"/>
</dbReference>
<keyword evidence="2" id="KW-0238">DNA-binding</keyword>
<dbReference type="AlphaFoldDB" id="A0A8J3DU55"/>
<dbReference type="PANTHER" id="PTHR30154:SF53">
    <property type="entry name" value="HTH-TYPE TRANSCRIPTIONAL REGULATOR LRPC"/>
    <property type="match status" value="1"/>
</dbReference>
<evidence type="ECO:0000259" key="4">
    <source>
        <dbReference type="PROSITE" id="PS50956"/>
    </source>
</evidence>